<organism evidence="2 3">
    <name type="scientific">Candidatus Intestinimonas merdavium</name>
    <dbReference type="NCBI Taxonomy" id="2838622"/>
    <lineage>
        <taxon>Bacteria</taxon>
        <taxon>Bacillati</taxon>
        <taxon>Bacillota</taxon>
        <taxon>Clostridia</taxon>
        <taxon>Eubacteriales</taxon>
        <taxon>Intestinimonas</taxon>
    </lineage>
</organism>
<name>A0A9D1Z2X6_9FIRM</name>
<proteinExistence type="predicted"/>
<evidence type="ECO:0000259" key="1">
    <source>
        <dbReference type="Pfam" id="PF13154"/>
    </source>
</evidence>
<accession>A0A9D1Z2X6</accession>
<dbReference type="SUPFAM" id="SSF57783">
    <property type="entry name" value="Zinc beta-ribbon"/>
    <property type="match status" value="1"/>
</dbReference>
<dbReference type="Proteomes" id="UP000886824">
    <property type="component" value="Unassembled WGS sequence"/>
</dbReference>
<dbReference type="Pfam" id="PF13154">
    <property type="entry name" value="DUF3991"/>
    <property type="match status" value="1"/>
</dbReference>
<dbReference type="InterPro" id="IPR036977">
    <property type="entry name" value="DNA_primase_Znf_CHC2"/>
</dbReference>
<reference evidence="2" key="2">
    <citation type="submission" date="2021-04" db="EMBL/GenBank/DDBJ databases">
        <authorList>
            <person name="Gilroy R."/>
        </authorList>
    </citation>
    <scope>NUCLEOTIDE SEQUENCE</scope>
    <source>
        <strain evidence="2">CHK33-7979</strain>
    </source>
</reference>
<dbReference type="Gene3D" id="3.40.1360.10">
    <property type="match status" value="1"/>
</dbReference>
<dbReference type="EMBL" id="DXCX01000017">
    <property type="protein sequence ID" value="HIY72665.1"/>
    <property type="molecule type" value="Genomic_DNA"/>
</dbReference>
<reference evidence="2" key="1">
    <citation type="journal article" date="2021" name="PeerJ">
        <title>Extensive microbial diversity within the chicken gut microbiome revealed by metagenomics and culture.</title>
        <authorList>
            <person name="Gilroy R."/>
            <person name="Ravi A."/>
            <person name="Getino M."/>
            <person name="Pursley I."/>
            <person name="Horton D.L."/>
            <person name="Alikhan N.F."/>
            <person name="Baker D."/>
            <person name="Gharbi K."/>
            <person name="Hall N."/>
            <person name="Watson M."/>
            <person name="Adriaenssens E.M."/>
            <person name="Foster-Nyarko E."/>
            <person name="Jarju S."/>
            <person name="Secka A."/>
            <person name="Antonio M."/>
            <person name="Oren A."/>
            <person name="Chaudhuri R.R."/>
            <person name="La Ragione R."/>
            <person name="Hildebrand F."/>
            <person name="Pallen M.J."/>
        </authorList>
    </citation>
    <scope>NUCLEOTIDE SEQUENCE</scope>
    <source>
        <strain evidence="2">CHK33-7979</strain>
    </source>
</reference>
<sequence length="314" mass="35691">MLRQQTASRFTEQEIDIAKGTDLPDLLTHLGYQVRRVGSYYTTREMDSLRIKERRTWRRYSNQTGGDAITFLQEFCGKDFREAVSYLLEFNGHCARASPIPHRLAPAKKERPAFALPNAAPDQRHVFAYLRKRGIAPQVIQGFIQAGLLYEDADHHNCVFVGRDGGGQPVFANKRGTYDRNGSGFKGDVIGSNKDFAFRLPCDPSQDWVAVFEAPIDLMSFCTLHRQVRSNAVALCGLHHGPLDNYLRENPHLKRIVLCLDADGPGQEAAEKFRAEYTQKGYAVSIKTPAQGKDWNEYLLWRGGEERRRENSER</sequence>
<dbReference type="Pfam" id="PF13155">
    <property type="entry name" value="Toprim_2"/>
    <property type="match status" value="1"/>
</dbReference>
<dbReference type="GO" id="GO:0008270">
    <property type="term" value="F:zinc ion binding"/>
    <property type="evidence" value="ECO:0007669"/>
    <property type="project" value="InterPro"/>
</dbReference>
<dbReference type="GO" id="GO:0006260">
    <property type="term" value="P:DNA replication"/>
    <property type="evidence" value="ECO:0007669"/>
    <property type="project" value="InterPro"/>
</dbReference>
<dbReference type="SUPFAM" id="SSF56731">
    <property type="entry name" value="DNA primase core"/>
    <property type="match status" value="1"/>
</dbReference>
<feature type="domain" description="DUF3991" evidence="1">
    <location>
        <begin position="128"/>
        <end position="200"/>
    </location>
</feature>
<gene>
    <name evidence="2" type="ORF">H9826_01650</name>
</gene>
<evidence type="ECO:0000313" key="3">
    <source>
        <dbReference type="Proteomes" id="UP000886824"/>
    </source>
</evidence>
<comment type="caution">
    <text evidence="2">The sequence shown here is derived from an EMBL/GenBank/DDBJ whole genome shotgun (WGS) entry which is preliminary data.</text>
</comment>
<dbReference type="AlphaFoldDB" id="A0A9D1Z2X6"/>
<dbReference type="Gene3D" id="3.90.580.10">
    <property type="entry name" value="Zinc finger, CHC2-type domain"/>
    <property type="match status" value="1"/>
</dbReference>
<dbReference type="InterPro" id="IPR025054">
    <property type="entry name" value="DUF3991"/>
</dbReference>
<evidence type="ECO:0000313" key="2">
    <source>
        <dbReference type="EMBL" id="HIY72665.1"/>
    </source>
</evidence>
<dbReference type="GO" id="GO:0003677">
    <property type="term" value="F:DNA binding"/>
    <property type="evidence" value="ECO:0007669"/>
    <property type="project" value="InterPro"/>
</dbReference>
<protein>
    <submittedName>
        <fullName evidence="2">Toprim domain-containing protein</fullName>
    </submittedName>
</protein>